<feature type="transmembrane region" description="Helical" evidence="6">
    <location>
        <begin position="195"/>
        <end position="218"/>
    </location>
</feature>
<evidence type="ECO:0000313" key="8">
    <source>
        <dbReference type="Proteomes" id="UP000256779"/>
    </source>
</evidence>
<comment type="subcellular location">
    <subcellularLocation>
        <location evidence="1">Cell membrane</location>
        <topology evidence="1">Multi-pass membrane protein</topology>
    </subcellularLocation>
</comment>
<gene>
    <name evidence="7" type="ORF">C7460_112122</name>
</gene>
<dbReference type="Proteomes" id="UP000256779">
    <property type="component" value="Unassembled WGS sequence"/>
</dbReference>
<accession>A0A3D9L192</accession>
<protein>
    <submittedName>
        <fullName evidence="7">Threonine/homoserine/homoserine lactone efflux protein</fullName>
    </submittedName>
</protein>
<feature type="transmembrane region" description="Helical" evidence="6">
    <location>
        <begin position="125"/>
        <end position="150"/>
    </location>
</feature>
<dbReference type="PANTHER" id="PTHR30086:SF20">
    <property type="entry name" value="ARGININE EXPORTER PROTEIN ARGO-RELATED"/>
    <property type="match status" value="1"/>
</dbReference>
<keyword evidence="3 6" id="KW-0812">Transmembrane</keyword>
<feature type="transmembrane region" description="Helical" evidence="6">
    <location>
        <begin position="162"/>
        <end position="183"/>
    </location>
</feature>
<evidence type="ECO:0000256" key="1">
    <source>
        <dbReference type="ARBA" id="ARBA00004651"/>
    </source>
</evidence>
<evidence type="ECO:0000256" key="5">
    <source>
        <dbReference type="ARBA" id="ARBA00023136"/>
    </source>
</evidence>
<comment type="caution">
    <text evidence="7">The sequence shown here is derived from an EMBL/GenBank/DDBJ whole genome shotgun (WGS) entry which is preliminary data.</text>
</comment>
<name>A0A3D9L192_MARFU</name>
<sequence length="223" mass="25065">MEILLSRSEIDNIELMPPYITGLIFGLVFIFSIGPAFFSLVQTSVQKGFKKAIFLAVGISASDVIYVILALMGAASLLEEPNTRMWMAIGGTVILIAYGIYSWFKQPKVYKNQIDGKKELSLVKYVAKGFFLNGLNPFIVVFWMSIIGLVAVNYDFSPIEQVYFFMGVLTTIFVTDITKAFIAHRLRSLVTPHKVLILNRSVGVILILFGIHMIYFLVNNYVI</sequence>
<dbReference type="GO" id="GO:0005886">
    <property type="term" value="C:plasma membrane"/>
    <property type="evidence" value="ECO:0007669"/>
    <property type="project" value="UniProtKB-SubCell"/>
</dbReference>
<evidence type="ECO:0000256" key="4">
    <source>
        <dbReference type="ARBA" id="ARBA00022989"/>
    </source>
</evidence>
<keyword evidence="8" id="KW-1185">Reference proteome</keyword>
<feature type="transmembrane region" description="Helical" evidence="6">
    <location>
        <begin position="84"/>
        <end position="104"/>
    </location>
</feature>
<feature type="transmembrane region" description="Helical" evidence="6">
    <location>
        <begin position="53"/>
        <end position="78"/>
    </location>
</feature>
<evidence type="ECO:0000313" key="7">
    <source>
        <dbReference type="EMBL" id="RED97512.1"/>
    </source>
</evidence>
<proteinExistence type="predicted"/>
<reference evidence="7 8" key="1">
    <citation type="submission" date="2018-07" db="EMBL/GenBank/DDBJ databases">
        <title>Genomic Encyclopedia of Type Strains, Phase IV (KMG-IV): sequencing the most valuable type-strain genomes for metagenomic binning, comparative biology and taxonomic classification.</title>
        <authorList>
            <person name="Goeker M."/>
        </authorList>
    </citation>
    <scope>NUCLEOTIDE SEQUENCE [LARGE SCALE GENOMIC DNA]</scope>
    <source>
        <strain evidence="7 8">DSM 4134</strain>
    </source>
</reference>
<dbReference type="Pfam" id="PF01810">
    <property type="entry name" value="LysE"/>
    <property type="match status" value="1"/>
</dbReference>
<dbReference type="InterPro" id="IPR001123">
    <property type="entry name" value="LeuE-type"/>
</dbReference>
<keyword evidence="5 6" id="KW-0472">Membrane</keyword>
<dbReference type="EMBL" id="QREG01000012">
    <property type="protein sequence ID" value="RED97512.1"/>
    <property type="molecule type" value="Genomic_DNA"/>
</dbReference>
<dbReference type="PANTHER" id="PTHR30086">
    <property type="entry name" value="ARGININE EXPORTER PROTEIN ARGO"/>
    <property type="match status" value="1"/>
</dbReference>
<evidence type="ECO:0000256" key="3">
    <source>
        <dbReference type="ARBA" id="ARBA00022692"/>
    </source>
</evidence>
<evidence type="ECO:0000256" key="2">
    <source>
        <dbReference type="ARBA" id="ARBA00022475"/>
    </source>
</evidence>
<keyword evidence="4 6" id="KW-1133">Transmembrane helix</keyword>
<keyword evidence="2" id="KW-1003">Cell membrane</keyword>
<dbReference type="AlphaFoldDB" id="A0A3D9L192"/>
<feature type="transmembrane region" description="Helical" evidence="6">
    <location>
        <begin position="20"/>
        <end position="41"/>
    </location>
</feature>
<dbReference type="GO" id="GO:0015171">
    <property type="term" value="F:amino acid transmembrane transporter activity"/>
    <property type="evidence" value="ECO:0007669"/>
    <property type="project" value="TreeGrafter"/>
</dbReference>
<evidence type="ECO:0000256" key="6">
    <source>
        <dbReference type="SAM" id="Phobius"/>
    </source>
</evidence>
<organism evidence="7 8">
    <name type="scientific">Marinoscillum furvescens DSM 4134</name>
    <dbReference type="NCBI Taxonomy" id="1122208"/>
    <lineage>
        <taxon>Bacteria</taxon>
        <taxon>Pseudomonadati</taxon>
        <taxon>Bacteroidota</taxon>
        <taxon>Cytophagia</taxon>
        <taxon>Cytophagales</taxon>
        <taxon>Reichenbachiellaceae</taxon>
        <taxon>Marinoscillum</taxon>
    </lineage>
</organism>